<keyword evidence="6 8" id="KW-0326">Glycosidase</keyword>
<dbReference type="EMBL" id="JAYDYQ010001327">
    <property type="protein sequence ID" value="KAK4487683.1"/>
    <property type="molecule type" value="Genomic_DNA"/>
</dbReference>
<evidence type="ECO:0000256" key="1">
    <source>
        <dbReference type="ARBA" id="ARBA00000966"/>
    </source>
</evidence>
<evidence type="ECO:0000313" key="12">
    <source>
        <dbReference type="Proteomes" id="UP001291926"/>
    </source>
</evidence>
<dbReference type="InterPro" id="IPR008928">
    <property type="entry name" value="6-hairpin_glycosidase_sf"/>
</dbReference>
<evidence type="ECO:0000256" key="2">
    <source>
        <dbReference type="ARBA" id="ARBA00007072"/>
    </source>
</evidence>
<proteinExistence type="inferred from homology"/>
<name>A0ABR0DEL1_9LAMI</name>
<keyword evidence="7 8" id="KW-0624">Polysaccharide degradation</keyword>
<dbReference type="InterPro" id="IPR001701">
    <property type="entry name" value="Glyco_hydro_9"/>
</dbReference>
<evidence type="ECO:0000256" key="4">
    <source>
        <dbReference type="ARBA" id="ARBA00023001"/>
    </source>
</evidence>
<dbReference type="PROSITE" id="PS00698">
    <property type="entry name" value="GH9_3"/>
    <property type="match status" value="1"/>
</dbReference>
<evidence type="ECO:0000259" key="10">
    <source>
        <dbReference type="Pfam" id="PF00759"/>
    </source>
</evidence>
<protein>
    <recommendedName>
        <fullName evidence="9">Endoglucanase</fullName>
        <ecNumber evidence="9">3.2.1.4</ecNumber>
    </recommendedName>
</protein>
<keyword evidence="4 9" id="KW-0136">Cellulose degradation</keyword>
<keyword evidence="12" id="KW-1185">Reference proteome</keyword>
<evidence type="ECO:0000256" key="8">
    <source>
        <dbReference type="PROSITE-ProRule" id="PRU10060"/>
    </source>
</evidence>
<feature type="active site" evidence="8">
    <location>
        <position position="51"/>
    </location>
</feature>
<comment type="similarity">
    <text evidence="2 8 9">Belongs to the glycosyl hydrolase 9 (cellulase E) family.</text>
</comment>
<dbReference type="Gene3D" id="1.50.10.10">
    <property type="match status" value="1"/>
</dbReference>
<dbReference type="InterPro" id="IPR012341">
    <property type="entry name" value="6hp_glycosidase-like_sf"/>
</dbReference>
<comment type="catalytic activity">
    <reaction evidence="1 9">
        <text>Endohydrolysis of (1-&gt;4)-beta-D-glucosidic linkages in cellulose, lichenin and cereal beta-D-glucans.</text>
        <dbReference type="EC" id="3.2.1.4"/>
    </reaction>
</comment>
<reference evidence="11 12" key="1">
    <citation type="journal article" date="2023" name="bioRxiv">
        <title>Genome report: Whole genome sequence and annotation of Penstemon davidsonii.</title>
        <authorList>
            <person name="Ostevik K.L."/>
            <person name="Alabady M."/>
            <person name="Zhang M."/>
            <person name="Rausher M.D."/>
        </authorList>
    </citation>
    <scope>NUCLEOTIDE SEQUENCE [LARGE SCALE GENOMIC DNA]</scope>
    <source>
        <strain evidence="11">DNT005</strain>
        <tissue evidence="11">Whole leaf</tissue>
    </source>
</reference>
<keyword evidence="5 8" id="KW-0119">Carbohydrate metabolism</keyword>
<dbReference type="SUPFAM" id="SSF48208">
    <property type="entry name" value="Six-hairpin glycosidases"/>
    <property type="match status" value="1"/>
</dbReference>
<evidence type="ECO:0000256" key="7">
    <source>
        <dbReference type="ARBA" id="ARBA00023326"/>
    </source>
</evidence>
<dbReference type="Proteomes" id="UP001291926">
    <property type="component" value="Unassembled WGS sequence"/>
</dbReference>
<keyword evidence="3 8" id="KW-0378">Hydrolase</keyword>
<dbReference type="PANTHER" id="PTHR22298">
    <property type="entry name" value="ENDO-1,4-BETA-GLUCANASE"/>
    <property type="match status" value="1"/>
</dbReference>
<evidence type="ECO:0000256" key="9">
    <source>
        <dbReference type="RuleBase" id="RU361166"/>
    </source>
</evidence>
<gene>
    <name evidence="11" type="ORF">RD792_005656</name>
</gene>
<sequence length="84" mass="9327">MASSIVSCKTYRTFVSCWKGHATWFSRNASYPNLLTGAIVGGPDAYDNFADQRDNYEQTEHATYNNAPLLVILARLHAGHSGYN</sequence>
<evidence type="ECO:0000313" key="11">
    <source>
        <dbReference type="EMBL" id="KAK4487683.1"/>
    </source>
</evidence>
<dbReference type="EC" id="3.2.1.4" evidence="9"/>
<organism evidence="11 12">
    <name type="scientific">Penstemon davidsonii</name>
    <dbReference type="NCBI Taxonomy" id="160366"/>
    <lineage>
        <taxon>Eukaryota</taxon>
        <taxon>Viridiplantae</taxon>
        <taxon>Streptophyta</taxon>
        <taxon>Embryophyta</taxon>
        <taxon>Tracheophyta</taxon>
        <taxon>Spermatophyta</taxon>
        <taxon>Magnoliopsida</taxon>
        <taxon>eudicotyledons</taxon>
        <taxon>Gunneridae</taxon>
        <taxon>Pentapetalae</taxon>
        <taxon>asterids</taxon>
        <taxon>lamiids</taxon>
        <taxon>Lamiales</taxon>
        <taxon>Plantaginaceae</taxon>
        <taxon>Cheloneae</taxon>
        <taxon>Penstemon</taxon>
    </lineage>
</organism>
<feature type="domain" description="Glycoside hydrolase family 9" evidence="10">
    <location>
        <begin position="21"/>
        <end position="73"/>
    </location>
</feature>
<accession>A0ABR0DEL1</accession>
<dbReference type="Pfam" id="PF00759">
    <property type="entry name" value="Glyco_hydro_9"/>
    <property type="match status" value="1"/>
</dbReference>
<evidence type="ECO:0000256" key="3">
    <source>
        <dbReference type="ARBA" id="ARBA00022801"/>
    </source>
</evidence>
<comment type="caution">
    <text evidence="11">The sequence shown here is derived from an EMBL/GenBank/DDBJ whole genome shotgun (WGS) entry which is preliminary data.</text>
</comment>
<evidence type="ECO:0000256" key="6">
    <source>
        <dbReference type="ARBA" id="ARBA00023295"/>
    </source>
</evidence>
<feature type="active site" evidence="8">
    <location>
        <position position="60"/>
    </location>
</feature>
<dbReference type="InterPro" id="IPR033126">
    <property type="entry name" value="Glyco_hydro_9_Asp/Glu_AS"/>
</dbReference>
<evidence type="ECO:0000256" key="5">
    <source>
        <dbReference type="ARBA" id="ARBA00023277"/>
    </source>
</evidence>